<dbReference type="AlphaFoldDB" id="K0R461"/>
<evidence type="ECO:0000313" key="1">
    <source>
        <dbReference type="EMBL" id="EJK47818.1"/>
    </source>
</evidence>
<gene>
    <name evidence="1" type="ORF">THAOC_33442</name>
</gene>
<accession>K0R461</accession>
<organism evidence="1 2">
    <name type="scientific">Thalassiosira oceanica</name>
    <name type="common">Marine diatom</name>
    <dbReference type="NCBI Taxonomy" id="159749"/>
    <lineage>
        <taxon>Eukaryota</taxon>
        <taxon>Sar</taxon>
        <taxon>Stramenopiles</taxon>
        <taxon>Ochrophyta</taxon>
        <taxon>Bacillariophyta</taxon>
        <taxon>Coscinodiscophyceae</taxon>
        <taxon>Thalassiosirophycidae</taxon>
        <taxon>Thalassiosirales</taxon>
        <taxon>Thalassiosiraceae</taxon>
        <taxon>Thalassiosira</taxon>
    </lineage>
</organism>
<reference evidence="1 2" key="1">
    <citation type="journal article" date="2012" name="Genome Biol.">
        <title>Genome and low-iron response of an oceanic diatom adapted to chronic iron limitation.</title>
        <authorList>
            <person name="Lommer M."/>
            <person name="Specht M."/>
            <person name="Roy A.S."/>
            <person name="Kraemer L."/>
            <person name="Andreson R."/>
            <person name="Gutowska M.A."/>
            <person name="Wolf J."/>
            <person name="Bergner S.V."/>
            <person name="Schilhabel M.B."/>
            <person name="Klostermeier U.C."/>
            <person name="Beiko R.G."/>
            <person name="Rosenstiel P."/>
            <person name="Hippler M."/>
            <person name="Laroche J."/>
        </authorList>
    </citation>
    <scope>NUCLEOTIDE SEQUENCE [LARGE SCALE GENOMIC DNA]</scope>
    <source>
        <strain evidence="1 2">CCMP1005</strain>
    </source>
</reference>
<dbReference type="Proteomes" id="UP000266841">
    <property type="component" value="Unassembled WGS sequence"/>
</dbReference>
<sequence>MSLPSLKCVWTGLKQFEMLDIDCALYLVVAKTNKNNTYPTTHKAWRRACLTPGRATREADADGSRPAAAWDSPARDEDIMARKCVPLHATLLTLLTCRRWHVCTFDLGWRTGTPTPSHKKAIIVLRTPPSNHRPLVCASNQILGDSGGTQGLMGVSLPNVCCSLRGGSTLLYLAVSKNTYHKGRAKSTNHQRQPTRS</sequence>
<evidence type="ECO:0000313" key="2">
    <source>
        <dbReference type="Proteomes" id="UP000266841"/>
    </source>
</evidence>
<name>K0R461_THAOC</name>
<protein>
    <submittedName>
        <fullName evidence="1">Uncharacterized protein</fullName>
    </submittedName>
</protein>
<comment type="caution">
    <text evidence="1">The sequence shown here is derived from an EMBL/GenBank/DDBJ whole genome shotgun (WGS) entry which is preliminary data.</text>
</comment>
<keyword evidence="2" id="KW-1185">Reference proteome</keyword>
<dbReference type="EMBL" id="AGNL01046598">
    <property type="protein sequence ID" value="EJK47818.1"/>
    <property type="molecule type" value="Genomic_DNA"/>
</dbReference>
<proteinExistence type="predicted"/>